<protein>
    <submittedName>
        <fullName evidence="2">DUF2512 family protein</fullName>
    </submittedName>
</protein>
<keyword evidence="3" id="KW-1185">Reference proteome</keyword>
<evidence type="ECO:0000313" key="3">
    <source>
        <dbReference type="Proteomes" id="UP001235343"/>
    </source>
</evidence>
<name>A0ABT7L596_9BACI</name>
<dbReference type="RefSeq" id="WP_285930703.1">
    <property type="nucleotide sequence ID" value="NZ_JASTZU010000018.1"/>
</dbReference>
<proteinExistence type="predicted"/>
<keyword evidence="1" id="KW-0812">Transmembrane</keyword>
<keyword evidence="1" id="KW-1133">Transmembrane helix</keyword>
<reference evidence="2 3" key="1">
    <citation type="submission" date="2023-06" db="EMBL/GenBank/DDBJ databases">
        <title>Aquibacillus rhizosphaerae LR5S19.</title>
        <authorList>
            <person name="Sun J.-Q."/>
        </authorList>
    </citation>
    <scope>NUCLEOTIDE SEQUENCE [LARGE SCALE GENOMIC DNA]</scope>
    <source>
        <strain evidence="2 3">LR5S19</strain>
    </source>
</reference>
<dbReference type="Proteomes" id="UP001235343">
    <property type="component" value="Unassembled WGS sequence"/>
</dbReference>
<evidence type="ECO:0000313" key="2">
    <source>
        <dbReference type="EMBL" id="MDL4839751.1"/>
    </source>
</evidence>
<dbReference type="Pfam" id="PF10710">
    <property type="entry name" value="DUF2512"/>
    <property type="match status" value="1"/>
</dbReference>
<evidence type="ECO:0000256" key="1">
    <source>
        <dbReference type="SAM" id="Phobius"/>
    </source>
</evidence>
<keyword evidence="1" id="KW-0472">Membrane</keyword>
<gene>
    <name evidence="2" type="ORF">QQS35_04675</name>
</gene>
<organism evidence="2 3">
    <name type="scientific">Aquibacillus rhizosphaerae</name>
    <dbReference type="NCBI Taxonomy" id="3051431"/>
    <lineage>
        <taxon>Bacteria</taxon>
        <taxon>Bacillati</taxon>
        <taxon>Bacillota</taxon>
        <taxon>Bacilli</taxon>
        <taxon>Bacillales</taxon>
        <taxon>Bacillaceae</taxon>
        <taxon>Aquibacillus</taxon>
    </lineage>
</organism>
<dbReference type="EMBL" id="JASTZU010000018">
    <property type="protein sequence ID" value="MDL4839751.1"/>
    <property type="molecule type" value="Genomic_DNA"/>
</dbReference>
<sequence>MSNLITKLIVCPIGVIIAWFIFPIEFAYFYQPIILGAVLAIVGRMMEKIILRKETMTLALIADFLATAVIVYFVTPFFVGGQVNFWGAVLTALLLGVTEIPQHRALVKGKQEEVVA</sequence>
<accession>A0ABT7L596</accession>
<feature type="transmembrane region" description="Helical" evidence="1">
    <location>
        <begin position="58"/>
        <end position="79"/>
    </location>
</feature>
<dbReference type="InterPro" id="IPR019649">
    <property type="entry name" value="DUF2512"/>
</dbReference>
<comment type="caution">
    <text evidence="2">The sequence shown here is derived from an EMBL/GenBank/DDBJ whole genome shotgun (WGS) entry which is preliminary data.</text>
</comment>